<feature type="compositionally biased region" description="Basic and acidic residues" evidence="7">
    <location>
        <begin position="480"/>
        <end position="509"/>
    </location>
</feature>
<keyword evidence="3" id="KW-0378">Hydrolase</keyword>
<dbReference type="SUPFAM" id="SSF52113">
    <property type="entry name" value="BRCT domain"/>
    <property type="match status" value="1"/>
</dbReference>
<dbReference type="GO" id="GO:0008420">
    <property type="term" value="F:RNA polymerase II CTD heptapeptide repeat phosphatase activity"/>
    <property type="evidence" value="ECO:0007669"/>
    <property type="project" value="InterPro"/>
</dbReference>
<feature type="region of interest" description="Disordered" evidence="7">
    <location>
        <begin position="50"/>
        <end position="69"/>
    </location>
</feature>
<accession>J5R6Y4</accession>
<feature type="compositionally biased region" description="Basic and acidic residues" evidence="7">
    <location>
        <begin position="768"/>
        <end position="788"/>
    </location>
</feature>
<dbReference type="InterPro" id="IPR036420">
    <property type="entry name" value="BRCT_dom_sf"/>
</dbReference>
<dbReference type="CDD" id="cd17729">
    <property type="entry name" value="BRCT_CTDP1"/>
    <property type="match status" value="1"/>
</dbReference>
<dbReference type="PROSITE" id="PS50172">
    <property type="entry name" value="BRCT"/>
    <property type="match status" value="1"/>
</dbReference>
<dbReference type="AlphaFoldDB" id="J5R6Y4"/>
<sequence length="922" mass="101926">MGDATPLTLPDSLPYPITVVRVRVAAGTSVKRGDVLLEYKFLSATKRKQLETEERQGKRLSPQQWDGDMVGSWESSISGTVLKWEADIQPGRKIERRQATNRAPILSKSMECAVSVVRMSPSEFQCAVRSSADASDDYMSAPADEAGPSRQGGYQMTHDASGVTVTTNEAKRLESISQKELLSTRRLSLIVDLDQTIIHTTVDPTVGEWLKECEEDAEEEKKAAASENKENDGGTTGDTAADDGKMDVDGAGKEPQPESTTPPGSPKRKREKNPNAEALKDVAKFQLADDVPPGVSRRHQPEPVRWYYTKPRPGLNKFLEDMSKLYEMHVYTMGTRSYADAICKIVDPEGKYFAMSAKSLVRLFPHDQSMVVIIDDRSDVWGDSPNLVKVVPYDFFVGIGDINGGFLPPTKPAVTALANILTPASSTASSPSPKTPNDIPSTEEGHDQQTKLFQEILENRPLAKLEEEQGFEPDDEAANGEEKKESEKKSGEPEAETKGAGDEEKKEDGAAASGPAEGSEKPKEDGPKKDGAPPPKSEDKAVSKHDEHHHRHRRQFLNVNDHELKRVEDILTEIHTDYYDAYDSRSPGSTKMPLQCDVPLLIGEIKDQMLSGCVIVFTGVIAINQKPQDSEIWQQAEAFGAQCQVELDERVTHCVIGSIGTEKMRRASRMPHVQVVWLAWLQTSIAFWRREPEEPFRPQLPRIERPDTPPKPEDKVPDAMQIDPEDIEKDAEDFKAAWDDAAQAELDELINGDDDDDWSSSDGEDDEDKKNDRKRAASRSPEPHRWSRENTPSRSILSRGPSPGPPKHVRYADDENQPLEDVREPQPGDIPSYPPKKKQKVLMLDAPSDDDDIPEANRMVYKPRPGDGLTGTHEDGVEKADGSQADGSDGPDPTSSDTETDEFARMLQAELAGEGSGDEGEE</sequence>
<evidence type="ECO:0000259" key="8">
    <source>
        <dbReference type="PROSITE" id="PS50172"/>
    </source>
</evidence>
<feature type="compositionally biased region" description="Basic and acidic residues" evidence="7">
    <location>
        <begin position="518"/>
        <end position="546"/>
    </location>
</feature>
<dbReference type="EMBL" id="ALBS01000077">
    <property type="protein sequence ID" value="EJT50998.1"/>
    <property type="molecule type" value="Genomic_DNA"/>
</dbReference>
<feature type="region of interest" description="Disordered" evidence="7">
    <location>
        <begin position="423"/>
        <end position="448"/>
    </location>
</feature>
<dbReference type="InterPro" id="IPR036412">
    <property type="entry name" value="HAD-like_sf"/>
</dbReference>
<feature type="compositionally biased region" description="Basic and acidic residues" evidence="7">
    <location>
        <begin position="242"/>
        <end position="256"/>
    </location>
</feature>
<comment type="catalytic activity">
    <reaction evidence="6">
        <text>O-phospho-L-threonyl-[protein] + H2O = L-threonyl-[protein] + phosphate</text>
        <dbReference type="Rhea" id="RHEA:47004"/>
        <dbReference type="Rhea" id="RHEA-COMP:11060"/>
        <dbReference type="Rhea" id="RHEA-COMP:11605"/>
        <dbReference type="ChEBI" id="CHEBI:15377"/>
        <dbReference type="ChEBI" id="CHEBI:30013"/>
        <dbReference type="ChEBI" id="CHEBI:43474"/>
        <dbReference type="ChEBI" id="CHEBI:61977"/>
        <dbReference type="EC" id="3.1.3.16"/>
    </reaction>
</comment>
<dbReference type="InterPro" id="IPR004274">
    <property type="entry name" value="FCP1_dom"/>
</dbReference>
<evidence type="ECO:0000256" key="7">
    <source>
        <dbReference type="SAM" id="MobiDB-lite"/>
    </source>
</evidence>
<evidence type="ECO:0000259" key="9">
    <source>
        <dbReference type="PROSITE" id="PS50969"/>
    </source>
</evidence>
<feature type="region of interest" description="Disordered" evidence="7">
    <location>
        <begin position="214"/>
        <end position="274"/>
    </location>
</feature>
<evidence type="ECO:0000256" key="6">
    <source>
        <dbReference type="ARBA" id="ARBA00048336"/>
    </source>
</evidence>
<organism evidence="10 11">
    <name type="scientific">Trichosporon asahii var. asahii (strain ATCC 90039 / CBS 2479 / JCM 2466 / KCTC 7840 / NBRC 103889/ NCYC 2677 / UAMH 7654)</name>
    <name type="common">Yeast</name>
    <dbReference type="NCBI Taxonomy" id="1186058"/>
    <lineage>
        <taxon>Eukaryota</taxon>
        <taxon>Fungi</taxon>
        <taxon>Dikarya</taxon>
        <taxon>Basidiomycota</taxon>
        <taxon>Agaricomycotina</taxon>
        <taxon>Tremellomycetes</taxon>
        <taxon>Trichosporonales</taxon>
        <taxon>Trichosporonaceae</taxon>
        <taxon>Trichosporon</taxon>
    </lineage>
</organism>
<dbReference type="SMART" id="SM00577">
    <property type="entry name" value="CPDc"/>
    <property type="match status" value="1"/>
</dbReference>
<dbReference type="Pfam" id="PF03031">
    <property type="entry name" value="NIF"/>
    <property type="match status" value="1"/>
</dbReference>
<feature type="region of interest" description="Disordered" evidence="7">
    <location>
        <begin position="463"/>
        <end position="559"/>
    </location>
</feature>
<evidence type="ECO:0000256" key="5">
    <source>
        <dbReference type="ARBA" id="ARBA00047761"/>
    </source>
</evidence>
<feature type="domain" description="FCP1 homology" evidence="9">
    <location>
        <begin position="182"/>
        <end position="414"/>
    </location>
</feature>
<comment type="catalytic activity">
    <reaction evidence="5">
        <text>O-phospho-L-seryl-[protein] + H2O = L-seryl-[protein] + phosphate</text>
        <dbReference type="Rhea" id="RHEA:20629"/>
        <dbReference type="Rhea" id="RHEA-COMP:9863"/>
        <dbReference type="Rhea" id="RHEA-COMP:11604"/>
        <dbReference type="ChEBI" id="CHEBI:15377"/>
        <dbReference type="ChEBI" id="CHEBI:29999"/>
        <dbReference type="ChEBI" id="CHEBI:43474"/>
        <dbReference type="ChEBI" id="CHEBI:83421"/>
        <dbReference type="EC" id="3.1.3.16"/>
    </reaction>
</comment>
<evidence type="ECO:0000313" key="11">
    <source>
        <dbReference type="Proteomes" id="UP000002748"/>
    </source>
</evidence>
<dbReference type="PANTHER" id="PTHR23081:SF36">
    <property type="entry name" value="RNA POLYMERASE II SUBUNIT A C-TERMINAL DOMAIN PHOSPHATASE"/>
    <property type="match status" value="1"/>
</dbReference>
<dbReference type="InterPro" id="IPR023214">
    <property type="entry name" value="HAD_sf"/>
</dbReference>
<feature type="compositionally biased region" description="Basic and acidic residues" evidence="7">
    <location>
        <begin position="698"/>
        <end position="717"/>
    </location>
</feature>
<gene>
    <name evidence="10" type="ORF">A1Q1_07792</name>
</gene>
<feature type="compositionally biased region" description="Low complexity" evidence="7">
    <location>
        <begin position="423"/>
        <end position="436"/>
    </location>
</feature>
<dbReference type="PROSITE" id="PS50969">
    <property type="entry name" value="FCP1"/>
    <property type="match status" value="1"/>
</dbReference>
<feature type="region of interest" description="Disordered" evidence="7">
    <location>
        <begin position="132"/>
        <end position="157"/>
    </location>
</feature>
<evidence type="ECO:0000256" key="1">
    <source>
        <dbReference type="ARBA" id="ARBA00004123"/>
    </source>
</evidence>
<dbReference type="Gene3D" id="3.40.50.10190">
    <property type="entry name" value="BRCT domain"/>
    <property type="match status" value="1"/>
</dbReference>
<feature type="compositionally biased region" description="Basic and acidic residues" evidence="7">
    <location>
        <begin position="219"/>
        <end position="232"/>
    </location>
</feature>
<dbReference type="InterPro" id="IPR039189">
    <property type="entry name" value="Fcp1"/>
</dbReference>
<reference evidence="10 11" key="1">
    <citation type="journal article" date="2012" name="Eukaryot. Cell">
        <title>Draft genome sequence of CBS 2479, the standard type strain of Trichosporon asahii.</title>
        <authorList>
            <person name="Yang R.Y."/>
            <person name="Li H.T."/>
            <person name="Zhu H."/>
            <person name="Zhou G.P."/>
            <person name="Wang M."/>
            <person name="Wang L."/>
        </authorList>
    </citation>
    <scope>NUCLEOTIDE SEQUENCE [LARGE SCALE GENOMIC DNA]</scope>
    <source>
        <strain evidence="11">ATCC 90039 / CBS 2479 / JCM 2466 / KCTC 7840 / NCYC 2677 / UAMH 7654</strain>
    </source>
</reference>
<dbReference type="RefSeq" id="XP_014182279.1">
    <property type="nucleotide sequence ID" value="XM_014326804.1"/>
</dbReference>
<dbReference type="GeneID" id="25991304"/>
<dbReference type="SUPFAM" id="SSF56784">
    <property type="entry name" value="HAD-like"/>
    <property type="match status" value="1"/>
</dbReference>
<keyword evidence="4" id="KW-0539">Nucleus</keyword>
<feature type="compositionally biased region" description="Basic and acidic residues" evidence="7">
    <location>
        <begin position="872"/>
        <end position="881"/>
    </location>
</feature>
<feature type="compositionally biased region" description="Acidic residues" evidence="7">
    <location>
        <begin position="468"/>
        <end position="479"/>
    </location>
</feature>
<proteinExistence type="predicted"/>
<feature type="compositionally biased region" description="Low complexity" evidence="7">
    <location>
        <begin position="886"/>
        <end position="897"/>
    </location>
</feature>
<feature type="compositionally biased region" description="Low complexity" evidence="7">
    <location>
        <begin position="132"/>
        <end position="144"/>
    </location>
</feature>
<dbReference type="HOGENOM" id="CLU_007683_0_0_1"/>
<comment type="subcellular location">
    <subcellularLocation>
        <location evidence="1">Nucleus</location>
    </subcellularLocation>
</comment>
<evidence type="ECO:0000256" key="3">
    <source>
        <dbReference type="ARBA" id="ARBA00022801"/>
    </source>
</evidence>
<dbReference type="InterPro" id="IPR001357">
    <property type="entry name" value="BRCT_dom"/>
</dbReference>
<evidence type="ECO:0000256" key="4">
    <source>
        <dbReference type="ARBA" id="ARBA00023242"/>
    </source>
</evidence>
<dbReference type="SMART" id="SM00292">
    <property type="entry name" value="BRCT"/>
    <property type="match status" value="1"/>
</dbReference>
<feature type="compositionally biased region" description="Acidic residues" evidence="7">
    <location>
        <begin position="749"/>
        <end position="767"/>
    </location>
</feature>
<dbReference type="CDD" id="cd07521">
    <property type="entry name" value="HAD_FCP1-like"/>
    <property type="match status" value="1"/>
</dbReference>
<protein>
    <recommendedName>
        <fullName evidence="2">protein-serine/threonine phosphatase</fullName>
        <ecNumber evidence="2">3.1.3.16</ecNumber>
    </recommendedName>
</protein>
<evidence type="ECO:0000313" key="10">
    <source>
        <dbReference type="EMBL" id="EJT50998.1"/>
    </source>
</evidence>
<dbReference type="KEGG" id="tasa:A1Q1_07792"/>
<dbReference type="OrthoDB" id="10249888at2759"/>
<feature type="region of interest" description="Disordered" evidence="7">
    <location>
        <begin position="749"/>
        <end position="922"/>
    </location>
</feature>
<dbReference type="VEuPathDB" id="FungiDB:A1Q1_07792"/>
<comment type="caution">
    <text evidence="10">The sequence shown here is derived from an EMBL/GenBank/DDBJ whole genome shotgun (WGS) entry which is preliminary data.</text>
</comment>
<dbReference type="Proteomes" id="UP000002748">
    <property type="component" value="Unassembled WGS sequence"/>
</dbReference>
<dbReference type="Gene3D" id="3.40.50.1000">
    <property type="entry name" value="HAD superfamily/HAD-like"/>
    <property type="match status" value="1"/>
</dbReference>
<dbReference type="GO" id="GO:0005634">
    <property type="term" value="C:nucleus"/>
    <property type="evidence" value="ECO:0007669"/>
    <property type="project" value="UniProtKB-SubCell"/>
</dbReference>
<dbReference type="PANTHER" id="PTHR23081">
    <property type="entry name" value="RNA POLYMERASE II CTD PHOSPHATASE"/>
    <property type="match status" value="1"/>
</dbReference>
<evidence type="ECO:0000256" key="2">
    <source>
        <dbReference type="ARBA" id="ARBA00013081"/>
    </source>
</evidence>
<dbReference type="EC" id="3.1.3.16" evidence="2"/>
<feature type="region of interest" description="Disordered" evidence="7">
    <location>
        <begin position="698"/>
        <end position="719"/>
    </location>
</feature>
<name>J5R6Y4_TRIAS</name>
<feature type="domain" description="BRCT" evidence="8">
    <location>
        <begin position="605"/>
        <end position="698"/>
    </location>
</feature>